<dbReference type="AlphaFoldDB" id="A0A645JHV3"/>
<sequence>MRENYTYKNFKKLCDHYPKGKYYFHFGAEHTVLKETWGLQSIAIKLQKDDVFKDKIYALRTYYGAGSYMRLGIENPVYSNIPTELEKQLQTIRGDFGDLIIDLNNKRSPIKNTLNLNYFEPAEREVLKPDSDTKTTDYFQGIIIIKNPKGGTAYSVFPD</sequence>
<proteinExistence type="predicted"/>
<reference evidence="1" key="1">
    <citation type="submission" date="2019-08" db="EMBL/GenBank/DDBJ databases">
        <authorList>
            <person name="Kucharzyk K."/>
            <person name="Murdoch R.W."/>
            <person name="Higgins S."/>
            <person name="Loffler F."/>
        </authorList>
    </citation>
    <scope>NUCLEOTIDE SEQUENCE</scope>
</reference>
<name>A0A645JHV3_9ZZZZ</name>
<evidence type="ECO:0000313" key="1">
    <source>
        <dbReference type="EMBL" id="MPN63201.1"/>
    </source>
</evidence>
<organism evidence="1">
    <name type="scientific">bioreactor metagenome</name>
    <dbReference type="NCBI Taxonomy" id="1076179"/>
    <lineage>
        <taxon>unclassified sequences</taxon>
        <taxon>metagenomes</taxon>
        <taxon>ecological metagenomes</taxon>
    </lineage>
</organism>
<dbReference type="EMBL" id="VSSQ01142256">
    <property type="protein sequence ID" value="MPN63201.1"/>
    <property type="molecule type" value="Genomic_DNA"/>
</dbReference>
<accession>A0A645JHV3</accession>
<protein>
    <submittedName>
        <fullName evidence="1">Uncharacterized protein</fullName>
    </submittedName>
</protein>
<comment type="caution">
    <text evidence="1">The sequence shown here is derived from an EMBL/GenBank/DDBJ whole genome shotgun (WGS) entry which is preliminary data.</text>
</comment>
<gene>
    <name evidence="1" type="ORF">SDC9_210956</name>
</gene>